<keyword evidence="5" id="KW-0998">Cell outer membrane</keyword>
<sequence>MLNFKNNKMRKIIILFIGILAINVLFTACSKDVLETTPTDQVAAAVVTQTTGNAMAALNGIHRALYIRYGTESSGSQGRGGAGVFNMNMDAMGEDHVFNSNNYTVEYRWILTDTPSEDTNTYKWAMFYEWIANANIIIAGIDDAVGDDDVRENVKGQALLYRAYSHFMLVQVYADRYVKGQVNSQLGVPLKTEPSTEPIARATVEEVYNQINADIDTAITLLAGKSQTNKSHLSENVAKGLKARVALVQGNWDVAVQYAIVARSGYPLMDQETYRQGFSTNLDQNSEFMWASHIVEDQSNGFGNLGAYISRNFSSAAIRANPRSINKPLYDKISSTDVRKSLWSPDGEHANLQDGYEISSRHSKHPYTNQKFLTESTGVALMDVPMMRSAEMHLIEIEALARDGEDGLAAQALFNLVSTRDDNYVLSTNTGQDLIDEIMVQRRIELWGEGFRFLDLKRLSLPLNRLEPGSIHDSALAGGVLEVTPEDNRWTWLIPQDEINANPLVVQNPSN</sequence>
<organism evidence="8 9">
    <name type="scientific">Aureibaculum flavum</name>
    <dbReference type="NCBI Taxonomy" id="2795986"/>
    <lineage>
        <taxon>Bacteria</taxon>
        <taxon>Pseudomonadati</taxon>
        <taxon>Bacteroidota</taxon>
        <taxon>Flavobacteriia</taxon>
        <taxon>Flavobacteriales</taxon>
        <taxon>Flavobacteriaceae</taxon>
        <taxon>Aureibaculum</taxon>
    </lineage>
</organism>
<protein>
    <submittedName>
        <fullName evidence="8">RagB/SusD family nutrient uptake outer membrane protein</fullName>
    </submittedName>
</protein>
<dbReference type="EMBL" id="JAEHFJ010000002">
    <property type="protein sequence ID" value="MBJ2173668.1"/>
    <property type="molecule type" value="Genomic_DNA"/>
</dbReference>
<evidence type="ECO:0000313" key="9">
    <source>
        <dbReference type="Proteomes" id="UP000623301"/>
    </source>
</evidence>
<dbReference type="InterPro" id="IPR012944">
    <property type="entry name" value="SusD_RagB_dom"/>
</dbReference>
<accession>A0ABS0WNV1</accession>
<dbReference type="Pfam" id="PF07980">
    <property type="entry name" value="SusD_RagB"/>
    <property type="match status" value="1"/>
</dbReference>
<keyword evidence="9" id="KW-1185">Reference proteome</keyword>
<dbReference type="Pfam" id="PF14322">
    <property type="entry name" value="SusD-like_3"/>
    <property type="match status" value="1"/>
</dbReference>
<comment type="subcellular location">
    <subcellularLocation>
        <location evidence="1">Cell outer membrane</location>
    </subcellularLocation>
</comment>
<comment type="similarity">
    <text evidence="2">Belongs to the SusD family.</text>
</comment>
<gene>
    <name evidence="8" type="ORF">JBL43_05425</name>
</gene>
<dbReference type="SUPFAM" id="SSF48452">
    <property type="entry name" value="TPR-like"/>
    <property type="match status" value="1"/>
</dbReference>
<dbReference type="PROSITE" id="PS51257">
    <property type="entry name" value="PROKAR_LIPOPROTEIN"/>
    <property type="match status" value="1"/>
</dbReference>
<evidence type="ECO:0000256" key="4">
    <source>
        <dbReference type="ARBA" id="ARBA00023136"/>
    </source>
</evidence>
<evidence type="ECO:0000256" key="3">
    <source>
        <dbReference type="ARBA" id="ARBA00022729"/>
    </source>
</evidence>
<name>A0ABS0WNV1_9FLAO</name>
<dbReference type="InterPro" id="IPR033985">
    <property type="entry name" value="SusD-like_N"/>
</dbReference>
<evidence type="ECO:0000256" key="5">
    <source>
        <dbReference type="ARBA" id="ARBA00023237"/>
    </source>
</evidence>
<evidence type="ECO:0000259" key="7">
    <source>
        <dbReference type="Pfam" id="PF14322"/>
    </source>
</evidence>
<evidence type="ECO:0000313" key="8">
    <source>
        <dbReference type="EMBL" id="MBJ2173668.1"/>
    </source>
</evidence>
<dbReference type="Gene3D" id="1.25.40.390">
    <property type="match status" value="1"/>
</dbReference>
<reference evidence="8 9" key="1">
    <citation type="submission" date="2020-12" db="EMBL/GenBank/DDBJ databases">
        <title>Aureibaculum luteum sp. nov. and Aureibaculum flavum sp. nov., novel members of the family Flavobacteriaceae isolated from Antarctic intertidal sediments.</title>
        <authorList>
            <person name="He X."/>
            <person name="Zhang X."/>
        </authorList>
    </citation>
    <scope>NUCLEOTIDE SEQUENCE [LARGE SCALE GENOMIC DNA]</scope>
    <source>
        <strain evidence="8 9">A20</strain>
    </source>
</reference>
<comment type="caution">
    <text evidence="8">The sequence shown here is derived from an EMBL/GenBank/DDBJ whole genome shotgun (WGS) entry which is preliminary data.</text>
</comment>
<dbReference type="InterPro" id="IPR011990">
    <property type="entry name" value="TPR-like_helical_dom_sf"/>
</dbReference>
<proteinExistence type="inferred from homology"/>
<feature type="domain" description="RagB/SusD" evidence="6">
    <location>
        <begin position="363"/>
        <end position="509"/>
    </location>
</feature>
<feature type="domain" description="SusD-like N-terminal" evidence="7">
    <location>
        <begin position="100"/>
        <end position="247"/>
    </location>
</feature>
<evidence type="ECO:0000256" key="2">
    <source>
        <dbReference type="ARBA" id="ARBA00006275"/>
    </source>
</evidence>
<evidence type="ECO:0000259" key="6">
    <source>
        <dbReference type="Pfam" id="PF07980"/>
    </source>
</evidence>
<dbReference type="Proteomes" id="UP000623301">
    <property type="component" value="Unassembled WGS sequence"/>
</dbReference>
<keyword evidence="3" id="KW-0732">Signal</keyword>
<evidence type="ECO:0000256" key="1">
    <source>
        <dbReference type="ARBA" id="ARBA00004442"/>
    </source>
</evidence>
<keyword evidence="4" id="KW-0472">Membrane</keyword>